<organism evidence="1">
    <name type="scientific">Arundo donax</name>
    <name type="common">Giant reed</name>
    <name type="synonym">Donax arundinaceus</name>
    <dbReference type="NCBI Taxonomy" id="35708"/>
    <lineage>
        <taxon>Eukaryota</taxon>
        <taxon>Viridiplantae</taxon>
        <taxon>Streptophyta</taxon>
        <taxon>Embryophyta</taxon>
        <taxon>Tracheophyta</taxon>
        <taxon>Spermatophyta</taxon>
        <taxon>Magnoliopsida</taxon>
        <taxon>Liliopsida</taxon>
        <taxon>Poales</taxon>
        <taxon>Poaceae</taxon>
        <taxon>PACMAD clade</taxon>
        <taxon>Arundinoideae</taxon>
        <taxon>Arundineae</taxon>
        <taxon>Arundo</taxon>
    </lineage>
</organism>
<dbReference type="EMBL" id="GBRH01264552">
    <property type="protein sequence ID" value="JAD33343.1"/>
    <property type="molecule type" value="Transcribed_RNA"/>
</dbReference>
<accession>A0A0A8Z6N7</accession>
<name>A0A0A8Z6N7_ARUDO</name>
<reference evidence="1" key="1">
    <citation type="submission" date="2014-09" db="EMBL/GenBank/DDBJ databases">
        <authorList>
            <person name="Magalhaes I.L.F."/>
            <person name="Oliveira U."/>
            <person name="Santos F.R."/>
            <person name="Vidigal T.H.D.A."/>
            <person name="Brescovit A.D."/>
            <person name="Santos A.J."/>
        </authorList>
    </citation>
    <scope>NUCLEOTIDE SEQUENCE</scope>
    <source>
        <tissue evidence="1">Shoot tissue taken approximately 20 cm above the soil surface</tissue>
    </source>
</reference>
<protein>
    <submittedName>
        <fullName evidence="1">Uncharacterized protein</fullName>
    </submittedName>
</protein>
<dbReference type="AlphaFoldDB" id="A0A0A8Z6N7"/>
<sequence>MEAILEGAQKKKCKCYRNFVHNFIAHI</sequence>
<evidence type="ECO:0000313" key="1">
    <source>
        <dbReference type="EMBL" id="JAD33343.1"/>
    </source>
</evidence>
<proteinExistence type="predicted"/>
<reference evidence="1" key="2">
    <citation type="journal article" date="2015" name="Data Brief">
        <title>Shoot transcriptome of the giant reed, Arundo donax.</title>
        <authorList>
            <person name="Barrero R.A."/>
            <person name="Guerrero F.D."/>
            <person name="Moolhuijzen P."/>
            <person name="Goolsby J.A."/>
            <person name="Tidwell J."/>
            <person name="Bellgard S.E."/>
            <person name="Bellgard M.I."/>
        </authorList>
    </citation>
    <scope>NUCLEOTIDE SEQUENCE</scope>
    <source>
        <tissue evidence="1">Shoot tissue taken approximately 20 cm above the soil surface</tissue>
    </source>
</reference>